<reference evidence="1" key="1">
    <citation type="journal article" date="2020" name="mSystems">
        <title>Genome- and Community-Level Interaction Insights into Carbon Utilization and Element Cycling Functions of Hydrothermarchaeota in Hydrothermal Sediment.</title>
        <authorList>
            <person name="Zhou Z."/>
            <person name="Liu Y."/>
            <person name="Xu W."/>
            <person name="Pan J."/>
            <person name="Luo Z.H."/>
            <person name="Li M."/>
        </authorList>
    </citation>
    <scope>NUCLEOTIDE SEQUENCE [LARGE SCALE GENOMIC DNA]</scope>
    <source>
        <strain evidence="1">HyVt-28</strain>
    </source>
</reference>
<dbReference type="SUPFAM" id="SSF50998">
    <property type="entry name" value="Quinoprotein alcohol dehydrogenase-like"/>
    <property type="match status" value="1"/>
</dbReference>
<dbReference type="InterPro" id="IPR011047">
    <property type="entry name" value="Quinoprotein_ADH-like_sf"/>
</dbReference>
<evidence type="ECO:0000313" key="1">
    <source>
        <dbReference type="EMBL" id="HDL60044.1"/>
    </source>
</evidence>
<dbReference type="Proteomes" id="UP000886381">
    <property type="component" value="Unassembled WGS sequence"/>
</dbReference>
<sequence length="345" mass="38170">MWKKYKGIVIVFYIIIHFLSCGSNPVKRFMDVLSMSDDMAFSVLETEDRGFIIVGVTYSEGKGDIYLIKTDSSGDLQWYEVFGGKGDDVGKSILNIEDGYIIAGWTRFYETRGYDILLLKTDLQGKVMWQRNFGGRGDEMALSLVEAADGGYVIAGWTNSTGNGKKDVSLIKADDNGNIVWHKTLGSDKDEVAYSICRTEGGEYIVAGWTSSFSKNKDVYVLKVDGNGKLIWQNTYGGEKDDGAYSVKEVGGEYIVTGCTKSYGAGRDDVLLLKIDTEGNLLWRNTFGGRHNESGAYVNPLKEGGYIIAGWTDSEGKGGDDVYLVKTNSRGDMLWYKTFGWLGND</sequence>
<dbReference type="PANTHER" id="PTHR42754:SF1">
    <property type="entry name" value="LIPOPROTEIN"/>
    <property type="match status" value="1"/>
</dbReference>
<organism evidence="1">
    <name type="scientific">candidate division WOR-3 bacterium</name>
    <dbReference type="NCBI Taxonomy" id="2052148"/>
    <lineage>
        <taxon>Bacteria</taxon>
        <taxon>Bacteria division WOR-3</taxon>
    </lineage>
</organism>
<dbReference type="PANTHER" id="PTHR42754">
    <property type="entry name" value="ENDOGLUCANASE"/>
    <property type="match status" value="1"/>
</dbReference>
<evidence type="ECO:0008006" key="2">
    <source>
        <dbReference type="Google" id="ProtNLM"/>
    </source>
</evidence>
<proteinExistence type="predicted"/>
<comment type="caution">
    <text evidence="1">The sequence shown here is derived from an EMBL/GenBank/DDBJ whole genome shotgun (WGS) entry which is preliminary data.</text>
</comment>
<accession>A0A7V0LU74</accession>
<name>A0A7V0LU74_UNCW3</name>
<feature type="non-terminal residue" evidence="1">
    <location>
        <position position="345"/>
    </location>
</feature>
<dbReference type="EMBL" id="DRDR01000051">
    <property type="protein sequence ID" value="HDL60044.1"/>
    <property type="molecule type" value="Genomic_DNA"/>
</dbReference>
<protein>
    <recommendedName>
        <fullName evidence="2">Bulb-type lectin domain-containing protein</fullName>
    </recommendedName>
</protein>
<dbReference type="AlphaFoldDB" id="A0A7V0LU74"/>
<gene>
    <name evidence="1" type="ORF">ENH14_01155</name>
</gene>